<reference evidence="3" key="1">
    <citation type="submission" date="2006-10" db="EMBL/GenBank/DDBJ databases">
        <authorList>
            <person name="Amadeo P."/>
            <person name="Zhao Q."/>
            <person name="Wortman J."/>
            <person name="Fraser-Liggett C."/>
            <person name="Carlton J."/>
        </authorList>
    </citation>
    <scope>NUCLEOTIDE SEQUENCE</scope>
    <source>
        <strain evidence="3">G3</strain>
    </source>
</reference>
<dbReference type="EMBL" id="DS113239">
    <property type="protein sequence ID" value="EAY16672.1"/>
    <property type="molecule type" value="Genomic_DNA"/>
</dbReference>
<dbReference type="AlphaFoldDB" id="A2DS93"/>
<dbReference type="VEuPathDB" id="TrichDB:TVAG_066770"/>
<dbReference type="Pfam" id="PF10416">
    <property type="entry name" value="IBD"/>
    <property type="match status" value="1"/>
</dbReference>
<organism evidence="3 4">
    <name type="scientific">Trichomonas vaginalis (strain ATCC PRA-98 / G3)</name>
    <dbReference type="NCBI Taxonomy" id="412133"/>
    <lineage>
        <taxon>Eukaryota</taxon>
        <taxon>Metamonada</taxon>
        <taxon>Parabasalia</taxon>
        <taxon>Trichomonadida</taxon>
        <taxon>Trichomonadidae</taxon>
        <taxon>Trichomonas</taxon>
    </lineage>
</organism>
<dbReference type="Proteomes" id="UP000001542">
    <property type="component" value="Unassembled WGS sequence"/>
</dbReference>
<sequence length="192" mass="22865">MQVKSIRRYTSRRSGEHLTESEKKDDLQGYLKLQKETKSLFIKGRCQNQKELFITFLEKVFDYCFVKGSLIPRRCLKCGIIWLPCNYYAICPTTILELYTKGRNNLNKVIQGLDLDLFMQRGTKFVQLAEFFNYSYQEVYCKFSIRICNNNELLEKFHNRAFPIFEAPPEDIIKEFQTFDTSFCDMPDEYKL</sequence>
<evidence type="ECO:0000259" key="2">
    <source>
        <dbReference type="Pfam" id="PF10416"/>
    </source>
</evidence>
<dbReference type="RefSeq" id="XP_001328895.1">
    <property type="nucleotide sequence ID" value="XM_001328860.1"/>
</dbReference>
<protein>
    <recommendedName>
        <fullName evidence="2">Initiator binding domain-containing protein</fullName>
    </recommendedName>
</protein>
<evidence type="ECO:0000313" key="3">
    <source>
        <dbReference type="EMBL" id="EAY16672.1"/>
    </source>
</evidence>
<dbReference type="VEuPathDB" id="TrichDB:TVAGG3_0078800"/>
<accession>A2DS93</accession>
<keyword evidence="4" id="KW-1185">Reference proteome</keyword>
<feature type="compositionally biased region" description="Basic residues" evidence="1">
    <location>
        <begin position="1"/>
        <end position="11"/>
    </location>
</feature>
<dbReference type="KEGG" id="tva:4774683"/>
<evidence type="ECO:0000256" key="1">
    <source>
        <dbReference type="SAM" id="MobiDB-lite"/>
    </source>
</evidence>
<name>A2DS93_TRIV3</name>
<proteinExistence type="predicted"/>
<gene>
    <name evidence="3" type="ORF">TVAG_066770</name>
</gene>
<dbReference type="InterPro" id="IPR018845">
    <property type="entry name" value="Initiator-bd"/>
</dbReference>
<dbReference type="InParanoid" id="A2DS93"/>
<reference evidence="3" key="2">
    <citation type="journal article" date="2007" name="Science">
        <title>Draft genome sequence of the sexually transmitted pathogen Trichomonas vaginalis.</title>
        <authorList>
            <person name="Carlton J.M."/>
            <person name="Hirt R.P."/>
            <person name="Silva J.C."/>
            <person name="Delcher A.L."/>
            <person name="Schatz M."/>
            <person name="Zhao Q."/>
            <person name="Wortman J.R."/>
            <person name="Bidwell S.L."/>
            <person name="Alsmark U.C.M."/>
            <person name="Besteiro S."/>
            <person name="Sicheritz-Ponten T."/>
            <person name="Noel C.J."/>
            <person name="Dacks J.B."/>
            <person name="Foster P.G."/>
            <person name="Simillion C."/>
            <person name="Van de Peer Y."/>
            <person name="Miranda-Saavedra D."/>
            <person name="Barton G.J."/>
            <person name="Westrop G.D."/>
            <person name="Mueller S."/>
            <person name="Dessi D."/>
            <person name="Fiori P.L."/>
            <person name="Ren Q."/>
            <person name="Paulsen I."/>
            <person name="Zhang H."/>
            <person name="Bastida-Corcuera F.D."/>
            <person name="Simoes-Barbosa A."/>
            <person name="Brown M.T."/>
            <person name="Hayes R.D."/>
            <person name="Mukherjee M."/>
            <person name="Okumura C.Y."/>
            <person name="Schneider R."/>
            <person name="Smith A.J."/>
            <person name="Vanacova S."/>
            <person name="Villalvazo M."/>
            <person name="Haas B.J."/>
            <person name="Pertea M."/>
            <person name="Feldblyum T.V."/>
            <person name="Utterback T.R."/>
            <person name="Shu C.L."/>
            <person name="Osoegawa K."/>
            <person name="de Jong P.J."/>
            <person name="Hrdy I."/>
            <person name="Horvathova L."/>
            <person name="Zubacova Z."/>
            <person name="Dolezal P."/>
            <person name="Malik S.B."/>
            <person name="Logsdon J.M. Jr."/>
            <person name="Henze K."/>
            <person name="Gupta A."/>
            <person name="Wang C.C."/>
            <person name="Dunne R.L."/>
            <person name="Upcroft J.A."/>
            <person name="Upcroft P."/>
            <person name="White O."/>
            <person name="Salzberg S.L."/>
            <person name="Tang P."/>
            <person name="Chiu C.-H."/>
            <person name="Lee Y.-S."/>
            <person name="Embley T.M."/>
            <person name="Coombs G.H."/>
            <person name="Mottram J.C."/>
            <person name="Tachezy J."/>
            <person name="Fraser-Liggett C.M."/>
            <person name="Johnson P.J."/>
        </authorList>
    </citation>
    <scope>NUCLEOTIDE SEQUENCE [LARGE SCALE GENOMIC DNA]</scope>
    <source>
        <strain evidence="3">G3</strain>
    </source>
</reference>
<feature type="domain" description="Initiator binding" evidence="2">
    <location>
        <begin position="25"/>
        <end position="148"/>
    </location>
</feature>
<evidence type="ECO:0000313" key="4">
    <source>
        <dbReference type="Proteomes" id="UP000001542"/>
    </source>
</evidence>
<feature type="region of interest" description="Disordered" evidence="1">
    <location>
        <begin position="1"/>
        <end position="21"/>
    </location>
</feature>